<evidence type="ECO:0000313" key="1">
    <source>
        <dbReference type="EMBL" id="CUV03213.1"/>
    </source>
</evidence>
<reference evidence="1" key="1">
    <citation type="submission" date="2015-10" db="EMBL/GenBank/DDBJ databases">
        <authorList>
            <person name="Gilbert D.G."/>
        </authorList>
    </citation>
    <scope>NUCLEOTIDE SEQUENCE</scope>
</reference>
<organism evidence="1">
    <name type="scientific">hydrothermal vent metagenome</name>
    <dbReference type="NCBI Taxonomy" id="652676"/>
    <lineage>
        <taxon>unclassified sequences</taxon>
        <taxon>metagenomes</taxon>
        <taxon>ecological metagenomes</taxon>
    </lineage>
</organism>
<proteinExistence type="predicted"/>
<dbReference type="EMBL" id="FAXA01000374">
    <property type="protein sequence ID" value="CUV03213.1"/>
    <property type="molecule type" value="Genomic_DNA"/>
</dbReference>
<dbReference type="AlphaFoldDB" id="A0A170QAS0"/>
<accession>A0A170QAS0</accession>
<protein>
    <submittedName>
        <fullName evidence="1">Uncharacterized protein</fullName>
    </submittedName>
</protein>
<name>A0A170QAS0_9ZZZZ</name>
<gene>
    <name evidence="1" type="ORF">MGWOODY_Clf1858</name>
</gene>
<sequence length="111" mass="12349">MLKADRDQIMENLSEDDRKRFSEFIDDYRAKRKASSGGQMPAREMLEVLGNGLTDVAGQAMEAVVKRDEMGPHAGDVPPDFNLKLIGSEDRVRLSSFKGQKPVALIFGSYT</sequence>